<reference evidence="1 2" key="1">
    <citation type="submission" date="2019-02" db="EMBL/GenBank/DDBJ databases">
        <title>Deep-cultivation of Planctomycetes and their phenomic and genomic characterization uncovers novel biology.</title>
        <authorList>
            <person name="Wiegand S."/>
            <person name="Jogler M."/>
            <person name="Boedeker C."/>
            <person name="Pinto D."/>
            <person name="Vollmers J."/>
            <person name="Rivas-Marin E."/>
            <person name="Kohn T."/>
            <person name="Peeters S.H."/>
            <person name="Heuer A."/>
            <person name="Rast P."/>
            <person name="Oberbeckmann S."/>
            <person name="Bunk B."/>
            <person name="Jeske O."/>
            <person name="Meyerdierks A."/>
            <person name="Storesund J.E."/>
            <person name="Kallscheuer N."/>
            <person name="Luecker S."/>
            <person name="Lage O.M."/>
            <person name="Pohl T."/>
            <person name="Merkel B.J."/>
            <person name="Hornburger P."/>
            <person name="Mueller R.-W."/>
            <person name="Bruemmer F."/>
            <person name="Labrenz M."/>
            <person name="Spormann A.M."/>
            <person name="Op den Camp H."/>
            <person name="Overmann J."/>
            <person name="Amann R."/>
            <person name="Jetten M.S.M."/>
            <person name="Mascher T."/>
            <person name="Medema M.H."/>
            <person name="Devos D.P."/>
            <person name="Kaster A.-K."/>
            <person name="Ovreas L."/>
            <person name="Rohde M."/>
            <person name="Galperin M.Y."/>
            <person name="Jogler C."/>
        </authorList>
    </citation>
    <scope>NUCLEOTIDE SEQUENCE [LARGE SCALE GENOMIC DNA]</scope>
    <source>
        <strain evidence="1 2">K22_7</strain>
    </source>
</reference>
<name>A0A517NID5_9BACT</name>
<evidence type="ECO:0000313" key="2">
    <source>
        <dbReference type="Proteomes" id="UP000318538"/>
    </source>
</evidence>
<proteinExistence type="predicted"/>
<accession>A0A517NID5</accession>
<gene>
    <name evidence="1" type="ORF">K227x_53180</name>
</gene>
<organism evidence="1 2">
    <name type="scientific">Rubripirellula lacrimiformis</name>
    <dbReference type="NCBI Taxonomy" id="1930273"/>
    <lineage>
        <taxon>Bacteria</taxon>
        <taxon>Pseudomonadati</taxon>
        <taxon>Planctomycetota</taxon>
        <taxon>Planctomycetia</taxon>
        <taxon>Pirellulales</taxon>
        <taxon>Pirellulaceae</taxon>
        <taxon>Rubripirellula</taxon>
    </lineage>
</organism>
<dbReference type="AlphaFoldDB" id="A0A517NID5"/>
<dbReference type="KEGG" id="rlc:K227x_53180"/>
<sequence>MIQMMRKMICGVGPDVVTKSSAMAGASAESRPSLYLPKSKIPANSDTGVGVDGSCWAPWRESRNGEMWFQRISNIEAGQTMPAIKAFDSDDDAVDWDEFDRAFEQKKLWVNRSMNYPNIDEESAEGCDQ</sequence>
<protein>
    <submittedName>
        <fullName evidence="1">Uncharacterized protein</fullName>
    </submittedName>
</protein>
<keyword evidence="2" id="KW-1185">Reference proteome</keyword>
<evidence type="ECO:0000313" key="1">
    <source>
        <dbReference type="EMBL" id="QDT06895.1"/>
    </source>
</evidence>
<dbReference type="EMBL" id="CP036525">
    <property type="protein sequence ID" value="QDT06895.1"/>
    <property type="molecule type" value="Genomic_DNA"/>
</dbReference>
<dbReference type="Proteomes" id="UP000318538">
    <property type="component" value="Chromosome"/>
</dbReference>